<dbReference type="Proteomes" id="UP000006911">
    <property type="component" value="Unassembled WGS sequence"/>
</dbReference>
<dbReference type="InParanoid" id="D5GPV5"/>
<evidence type="ECO:0000313" key="2">
    <source>
        <dbReference type="Proteomes" id="UP000006911"/>
    </source>
</evidence>
<keyword evidence="2" id="KW-1185">Reference proteome</keyword>
<reference evidence="1 2" key="1">
    <citation type="journal article" date="2010" name="Nature">
        <title>Perigord black truffle genome uncovers evolutionary origins and mechanisms of symbiosis.</title>
        <authorList>
            <person name="Martin F."/>
            <person name="Kohler A."/>
            <person name="Murat C."/>
            <person name="Balestrini R."/>
            <person name="Coutinho P.M."/>
            <person name="Jaillon O."/>
            <person name="Montanini B."/>
            <person name="Morin E."/>
            <person name="Noel B."/>
            <person name="Percudani R."/>
            <person name="Porcel B."/>
            <person name="Rubini A."/>
            <person name="Amicucci A."/>
            <person name="Amselem J."/>
            <person name="Anthouard V."/>
            <person name="Arcioni S."/>
            <person name="Artiguenave F."/>
            <person name="Aury J.M."/>
            <person name="Ballario P."/>
            <person name="Bolchi A."/>
            <person name="Brenna A."/>
            <person name="Brun A."/>
            <person name="Buee M."/>
            <person name="Cantarel B."/>
            <person name="Chevalier G."/>
            <person name="Couloux A."/>
            <person name="Da Silva C."/>
            <person name="Denoeud F."/>
            <person name="Duplessis S."/>
            <person name="Ghignone S."/>
            <person name="Hilselberger B."/>
            <person name="Iotti M."/>
            <person name="Marcais B."/>
            <person name="Mello A."/>
            <person name="Miranda M."/>
            <person name="Pacioni G."/>
            <person name="Quesneville H."/>
            <person name="Riccioni C."/>
            <person name="Ruotolo R."/>
            <person name="Splivallo R."/>
            <person name="Stocchi V."/>
            <person name="Tisserant E."/>
            <person name="Viscomi A.R."/>
            <person name="Zambonelli A."/>
            <person name="Zampieri E."/>
            <person name="Henrissat B."/>
            <person name="Lebrun M.H."/>
            <person name="Paolocci F."/>
            <person name="Bonfante P."/>
            <person name="Ottonello S."/>
            <person name="Wincker P."/>
        </authorList>
    </citation>
    <scope>NUCLEOTIDE SEQUENCE [LARGE SCALE GENOMIC DNA]</scope>
    <source>
        <strain evidence="1 2">Mel28</strain>
    </source>
</reference>
<name>D5GPV5_TUBMM</name>
<dbReference type="HOGENOM" id="CLU_3385073_0_0_1"/>
<gene>
    <name evidence="1" type="ORF">GSTUM_00012067001</name>
</gene>
<organism evidence="1 2">
    <name type="scientific">Tuber melanosporum (strain Mel28)</name>
    <name type="common">Perigord black truffle</name>
    <dbReference type="NCBI Taxonomy" id="656061"/>
    <lineage>
        <taxon>Eukaryota</taxon>
        <taxon>Fungi</taxon>
        <taxon>Dikarya</taxon>
        <taxon>Ascomycota</taxon>
        <taxon>Pezizomycotina</taxon>
        <taxon>Pezizomycetes</taxon>
        <taxon>Pezizales</taxon>
        <taxon>Tuberaceae</taxon>
        <taxon>Tuber</taxon>
    </lineage>
</organism>
<proteinExistence type="predicted"/>
<dbReference type="AlphaFoldDB" id="D5GPV5"/>
<dbReference type="EMBL" id="FN430379">
    <property type="protein sequence ID" value="CAZ86557.1"/>
    <property type="molecule type" value="Genomic_DNA"/>
</dbReference>
<dbReference type="KEGG" id="tml:GSTUM_00012067001"/>
<protein>
    <submittedName>
        <fullName evidence="1">(Perigord truffle) hypothetical protein</fullName>
    </submittedName>
</protein>
<sequence length="33" mass="3515">MVFYPTLGSEARCYVGSESVALEVGGEGAMAFW</sequence>
<dbReference type="RefSeq" id="XP_002842366.1">
    <property type="nucleotide sequence ID" value="XM_002842320.1"/>
</dbReference>
<evidence type="ECO:0000313" key="1">
    <source>
        <dbReference type="EMBL" id="CAZ86557.1"/>
    </source>
</evidence>
<dbReference type="GeneID" id="9182300"/>
<accession>D5GPV5</accession>